<keyword evidence="3" id="KW-0862">Zinc</keyword>
<feature type="domain" description="C2H2-type" evidence="6">
    <location>
        <begin position="156"/>
        <end position="184"/>
    </location>
</feature>
<proteinExistence type="predicted"/>
<dbReference type="PANTHER" id="PTHR23235:SF120">
    <property type="entry name" value="KRUPPEL-LIKE FACTOR 15"/>
    <property type="match status" value="1"/>
</dbReference>
<dbReference type="SUPFAM" id="SSF57667">
    <property type="entry name" value="beta-beta-alpha zinc fingers"/>
    <property type="match status" value="3"/>
</dbReference>
<accession>A0AAF3FGS2</accession>
<dbReference type="FunFam" id="3.30.160.60:FF:000007">
    <property type="entry name" value="Basic krueppel-like factor 3"/>
    <property type="match status" value="1"/>
</dbReference>
<dbReference type="Pfam" id="PF00096">
    <property type="entry name" value="zf-C2H2"/>
    <property type="match status" value="2"/>
</dbReference>
<name>A0AAF3FGS2_9BILA</name>
<evidence type="ECO:0000256" key="3">
    <source>
        <dbReference type="ARBA" id="ARBA00022833"/>
    </source>
</evidence>
<evidence type="ECO:0000313" key="7">
    <source>
        <dbReference type="Proteomes" id="UP000887575"/>
    </source>
</evidence>
<dbReference type="PANTHER" id="PTHR23235">
    <property type="entry name" value="KRUEPPEL-LIKE TRANSCRIPTION FACTOR"/>
    <property type="match status" value="1"/>
</dbReference>
<keyword evidence="2 4" id="KW-0863">Zinc-finger</keyword>
<reference evidence="8" key="1">
    <citation type="submission" date="2024-02" db="UniProtKB">
        <authorList>
            <consortium name="WormBaseParasite"/>
        </authorList>
    </citation>
    <scope>IDENTIFICATION</scope>
</reference>
<dbReference type="WBParaSite" id="MBELARI_LOCUS5248">
    <property type="protein sequence ID" value="MBELARI_LOCUS5248"/>
    <property type="gene ID" value="MBELARI_LOCUS5248"/>
</dbReference>
<organism evidence="7 8">
    <name type="scientific">Mesorhabditis belari</name>
    <dbReference type="NCBI Taxonomy" id="2138241"/>
    <lineage>
        <taxon>Eukaryota</taxon>
        <taxon>Metazoa</taxon>
        <taxon>Ecdysozoa</taxon>
        <taxon>Nematoda</taxon>
        <taxon>Chromadorea</taxon>
        <taxon>Rhabditida</taxon>
        <taxon>Rhabditina</taxon>
        <taxon>Rhabditomorpha</taxon>
        <taxon>Rhabditoidea</taxon>
        <taxon>Rhabditidae</taxon>
        <taxon>Mesorhabditinae</taxon>
        <taxon>Mesorhabditis</taxon>
    </lineage>
</organism>
<protein>
    <submittedName>
        <fullName evidence="8">C2H2-type domain-containing protein</fullName>
    </submittedName>
</protein>
<dbReference type="PROSITE" id="PS50157">
    <property type="entry name" value="ZINC_FINGER_C2H2_2"/>
    <property type="match status" value="3"/>
</dbReference>
<evidence type="ECO:0000313" key="8">
    <source>
        <dbReference type="WBParaSite" id="MBELARI_LOCUS5248"/>
    </source>
</evidence>
<dbReference type="GO" id="GO:0000978">
    <property type="term" value="F:RNA polymerase II cis-regulatory region sequence-specific DNA binding"/>
    <property type="evidence" value="ECO:0007669"/>
    <property type="project" value="TreeGrafter"/>
</dbReference>
<dbReference type="SMART" id="SM00355">
    <property type="entry name" value="ZnF_C2H2"/>
    <property type="match status" value="3"/>
</dbReference>
<dbReference type="InterPro" id="IPR013087">
    <property type="entry name" value="Znf_C2H2_type"/>
</dbReference>
<feature type="domain" description="C2H2-type" evidence="6">
    <location>
        <begin position="126"/>
        <end position="155"/>
    </location>
</feature>
<evidence type="ECO:0000256" key="5">
    <source>
        <dbReference type="SAM" id="MobiDB-lite"/>
    </source>
</evidence>
<keyword evidence="7" id="KW-1185">Reference proteome</keyword>
<dbReference type="GO" id="GO:0000981">
    <property type="term" value="F:DNA-binding transcription factor activity, RNA polymerase II-specific"/>
    <property type="evidence" value="ECO:0007669"/>
    <property type="project" value="TreeGrafter"/>
</dbReference>
<evidence type="ECO:0000256" key="4">
    <source>
        <dbReference type="PROSITE-ProRule" id="PRU00042"/>
    </source>
</evidence>
<dbReference type="GO" id="GO:0008270">
    <property type="term" value="F:zinc ion binding"/>
    <property type="evidence" value="ECO:0007669"/>
    <property type="project" value="UniProtKB-KW"/>
</dbReference>
<evidence type="ECO:0000256" key="2">
    <source>
        <dbReference type="ARBA" id="ARBA00022771"/>
    </source>
</evidence>
<sequence length="234" mass="26901">MPIFRPWEDQVPSSTKLSTSISDEALEIIVVDDEMDFSASSSSSSSFSLTPISSNSSDGEHSLESPRTQNNRQCTRCECPNCLNGKDRSPTGIRVHVCHYNGCTKKYRKTSHLRAHLRSHEGWKPFVCTFHGCDRAFGRSDQLQRHMRAHTGERKHLCEHCQRRFARSDHLRQHIARQHLQAVPAKPFTHPPVPAQPIFYQIPHFYPHPHQIFNPNWNSRIFLSPFPTITIQAL</sequence>
<dbReference type="InterPro" id="IPR036236">
    <property type="entry name" value="Znf_C2H2_sf"/>
</dbReference>
<dbReference type="PROSITE" id="PS00028">
    <property type="entry name" value="ZINC_FINGER_C2H2_1"/>
    <property type="match status" value="3"/>
</dbReference>
<dbReference type="Proteomes" id="UP000887575">
    <property type="component" value="Unassembled WGS sequence"/>
</dbReference>
<evidence type="ECO:0000259" key="6">
    <source>
        <dbReference type="PROSITE" id="PS50157"/>
    </source>
</evidence>
<dbReference type="Gene3D" id="3.30.160.60">
    <property type="entry name" value="Classic Zinc Finger"/>
    <property type="match status" value="3"/>
</dbReference>
<dbReference type="AlphaFoldDB" id="A0AAF3FGS2"/>
<feature type="compositionally biased region" description="Low complexity" evidence="5">
    <location>
        <begin position="38"/>
        <end position="57"/>
    </location>
</feature>
<feature type="region of interest" description="Disordered" evidence="5">
    <location>
        <begin position="38"/>
        <end position="67"/>
    </location>
</feature>
<evidence type="ECO:0000256" key="1">
    <source>
        <dbReference type="ARBA" id="ARBA00022723"/>
    </source>
</evidence>
<feature type="domain" description="C2H2-type" evidence="6">
    <location>
        <begin position="96"/>
        <end position="125"/>
    </location>
</feature>
<keyword evidence="1" id="KW-0479">Metal-binding</keyword>